<organism evidence="2 3">
    <name type="scientific">Zancudomyces culisetae</name>
    <name type="common">Gut fungus</name>
    <name type="synonym">Smittium culisetae</name>
    <dbReference type="NCBI Taxonomy" id="1213189"/>
    <lineage>
        <taxon>Eukaryota</taxon>
        <taxon>Fungi</taxon>
        <taxon>Fungi incertae sedis</taxon>
        <taxon>Zoopagomycota</taxon>
        <taxon>Kickxellomycotina</taxon>
        <taxon>Harpellomycetes</taxon>
        <taxon>Harpellales</taxon>
        <taxon>Legeriomycetaceae</taxon>
        <taxon>Zancudomyces</taxon>
    </lineage>
</organism>
<keyword evidence="3" id="KW-1185">Reference proteome</keyword>
<reference evidence="3" key="1">
    <citation type="submission" date="2017-01" db="EMBL/GenBank/DDBJ databases">
        <authorList>
            <person name="Wang Y."/>
            <person name="White M."/>
            <person name="Kvist S."/>
            <person name="Moncalvo J.-M."/>
        </authorList>
    </citation>
    <scope>NUCLEOTIDE SEQUENCE [LARGE SCALE GENOMIC DNA]</scope>
    <source>
        <strain evidence="3">COL-18-3</strain>
    </source>
</reference>
<evidence type="ECO:0000313" key="3">
    <source>
        <dbReference type="Proteomes" id="UP000188320"/>
    </source>
</evidence>
<accession>A0A1R1PQ37</accession>
<evidence type="ECO:0000256" key="1">
    <source>
        <dbReference type="SAM" id="MobiDB-lite"/>
    </source>
</evidence>
<feature type="region of interest" description="Disordered" evidence="1">
    <location>
        <begin position="1"/>
        <end position="41"/>
    </location>
</feature>
<dbReference type="AlphaFoldDB" id="A0A1R1PQ37"/>
<proteinExistence type="predicted"/>
<gene>
    <name evidence="2" type="ORF">AX774_g3385</name>
</gene>
<dbReference type="EMBL" id="LSSK01000513">
    <property type="protein sequence ID" value="OMH83105.1"/>
    <property type="molecule type" value="Genomic_DNA"/>
</dbReference>
<name>A0A1R1PQ37_ZANCU</name>
<evidence type="ECO:0000313" key="2">
    <source>
        <dbReference type="EMBL" id="OMH83105.1"/>
    </source>
</evidence>
<comment type="caution">
    <text evidence="2">The sequence shown here is derived from an EMBL/GenBank/DDBJ whole genome shotgun (WGS) entry which is preliminary data.</text>
</comment>
<dbReference type="Proteomes" id="UP000188320">
    <property type="component" value="Unassembled WGS sequence"/>
</dbReference>
<protein>
    <submittedName>
        <fullName evidence="2">Uncharacterized protein</fullName>
    </submittedName>
</protein>
<sequence>MSGKGSSRKPSPIDTNRPKEDGYLDPSGYAENGYENGKTADTIYPKSPHFFDFPTKFKRKSRLQYYII</sequence>